<accession>A0A831LYP7</accession>
<name>A0A831LYP7_9BACT</name>
<gene>
    <name evidence="5" type="ORF">ENN90_11355</name>
</gene>
<evidence type="ECO:0000313" key="5">
    <source>
        <dbReference type="EMBL" id="HDR52196.1"/>
    </source>
</evidence>
<dbReference type="InterPro" id="IPR003708">
    <property type="entry name" value="SecB"/>
</dbReference>
<dbReference type="SUPFAM" id="SSF54611">
    <property type="entry name" value="SecB-like"/>
    <property type="match status" value="1"/>
</dbReference>
<keyword evidence="4" id="KW-0811">Translocation</keyword>
<comment type="similarity">
    <text evidence="1">Belongs to the SecB family.</text>
</comment>
<dbReference type="Proteomes" id="UP000886047">
    <property type="component" value="Unassembled WGS sequence"/>
</dbReference>
<keyword evidence="2" id="KW-0813">Transport</keyword>
<dbReference type="InterPro" id="IPR035958">
    <property type="entry name" value="SecB-like_sf"/>
</dbReference>
<organism evidence="5">
    <name type="scientific">Mariniphaga anaerophila</name>
    <dbReference type="NCBI Taxonomy" id="1484053"/>
    <lineage>
        <taxon>Bacteria</taxon>
        <taxon>Pseudomonadati</taxon>
        <taxon>Bacteroidota</taxon>
        <taxon>Bacteroidia</taxon>
        <taxon>Marinilabiliales</taxon>
        <taxon>Prolixibacteraceae</taxon>
        <taxon>Mariniphaga</taxon>
    </lineage>
</organism>
<reference evidence="5" key="1">
    <citation type="journal article" date="2020" name="mSystems">
        <title>Genome- and Community-Level Interaction Insights into Carbon Utilization and Element Cycling Functions of Hydrothermarchaeota in Hydrothermal Sediment.</title>
        <authorList>
            <person name="Zhou Z."/>
            <person name="Liu Y."/>
            <person name="Xu W."/>
            <person name="Pan J."/>
            <person name="Luo Z.H."/>
            <person name="Li M."/>
        </authorList>
    </citation>
    <scope>NUCLEOTIDE SEQUENCE [LARGE SCALE GENOMIC DNA]</scope>
    <source>
        <strain evidence="5">SpSt-1217</strain>
    </source>
</reference>
<evidence type="ECO:0000256" key="1">
    <source>
        <dbReference type="ARBA" id="ARBA00009990"/>
    </source>
</evidence>
<evidence type="ECO:0000256" key="3">
    <source>
        <dbReference type="ARBA" id="ARBA00022927"/>
    </source>
</evidence>
<dbReference type="GO" id="GO:0051262">
    <property type="term" value="P:protein tetramerization"/>
    <property type="evidence" value="ECO:0007669"/>
    <property type="project" value="InterPro"/>
</dbReference>
<dbReference type="GO" id="GO:0015031">
    <property type="term" value="P:protein transport"/>
    <property type="evidence" value="ECO:0007669"/>
    <property type="project" value="UniProtKB-KW"/>
</dbReference>
<evidence type="ECO:0000256" key="2">
    <source>
        <dbReference type="ARBA" id="ARBA00022448"/>
    </source>
</evidence>
<dbReference type="EMBL" id="DSDK01000624">
    <property type="protein sequence ID" value="HDR52196.1"/>
    <property type="molecule type" value="Genomic_DNA"/>
</dbReference>
<dbReference type="Pfam" id="PF02556">
    <property type="entry name" value="SecB"/>
    <property type="match status" value="1"/>
</dbReference>
<dbReference type="AlphaFoldDB" id="A0A831LYP7"/>
<proteinExistence type="inferred from homology"/>
<protein>
    <recommendedName>
        <fullName evidence="6">Preprotein translocase subunit SecB</fullName>
    </recommendedName>
</protein>
<dbReference type="GO" id="GO:0051082">
    <property type="term" value="F:unfolded protein binding"/>
    <property type="evidence" value="ECO:0007669"/>
    <property type="project" value="InterPro"/>
</dbReference>
<comment type="caution">
    <text evidence="5">The sequence shown here is derived from an EMBL/GenBank/DDBJ whole genome shotgun (WGS) entry which is preliminary data.</text>
</comment>
<evidence type="ECO:0008006" key="6">
    <source>
        <dbReference type="Google" id="ProtNLM"/>
    </source>
</evidence>
<keyword evidence="3" id="KW-0653">Protein transport</keyword>
<sequence length="148" mass="16721">MIAQSSAIKLKNFAVLQSHYEFEQPKKKIRDVQKTFEAYEIDIDFAHHSEDEDDLIHVFVKIGINQAKRTLPGYKLLVEGVGIFHLNEKGLNKQEINNLKYYSTVSIVVGYLRNSLAGITASAPFGPYLLPAIDMQHLFALKGQDNEA</sequence>
<dbReference type="Gene3D" id="3.10.420.10">
    <property type="entry name" value="SecB-like"/>
    <property type="match status" value="1"/>
</dbReference>
<evidence type="ECO:0000256" key="4">
    <source>
        <dbReference type="ARBA" id="ARBA00023010"/>
    </source>
</evidence>